<dbReference type="CDD" id="cd03808">
    <property type="entry name" value="GT4_CapM-like"/>
    <property type="match status" value="1"/>
</dbReference>
<proteinExistence type="predicted"/>
<comment type="caution">
    <text evidence="3">The sequence shown here is derived from an EMBL/GenBank/DDBJ whole genome shotgun (WGS) entry which is preliminary data.</text>
</comment>
<dbReference type="AlphaFoldDB" id="A0A5B0SX53"/>
<organism evidence="3 4">
    <name type="scientific">Citrobacter portucalensis</name>
    <dbReference type="NCBI Taxonomy" id="1639133"/>
    <lineage>
        <taxon>Bacteria</taxon>
        <taxon>Pseudomonadati</taxon>
        <taxon>Pseudomonadota</taxon>
        <taxon>Gammaproteobacteria</taxon>
        <taxon>Enterobacterales</taxon>
        <taxon>Enterobacteriaceae</taxon>
        <taxon>Citrobacter</taxon>
        <taxon>Citrobacter freundii complex</taxon>
    </lineage>
</organism>
<dbReference type="GO" id="GO:1901135">
    <property type="term" value="P:carbohydrate derivative metabolic process"/>
    <property type="evidence" value="ECO:0007669"/>
    <property type="project" value="UniProtKB-ARBA"/>
</dbReference>
<name>A0A5B0SX53_9ENTR</name>
<feature type="domain" description="Glycosyltransferase subfamily 4-like N-terminal" evidence="2">
    <location>
        <begin position="3"/>
        <end position="148"/>
    </location>
</feature>
<protein>
    <submittedName>
        <fullName evidence="3">Glycosyltransferase family 4 protein</fullName>
    </submittedName>
</protein>
<evidence type="ECO:0000259" key="1">
    <source>
        <dbReference type="Pfam" id="PF00534"/>
    </source>
</evidence>
<dbReference type="Proteomes" id="UP000323297">
    <property type="component" value="Unassembled WGS sequence"/>
</dbReference>
<evidence type="ECO:0000259" key="2">
    <source>
        <dbReference type="Pfam" id="PF13477"/>
    </source>
</evidence>
<evidence type="ECO:0000313" key="4">
    <source>
        <dbReference type="Proteomes" id="UP000323297"/>
    </source>
</evidence>
<dbReference type="Gene3D" id="3.40.50.2000">
    <property type="entry name" value="Glycogen Phosphorylase B"/>
    <property type="match status" value="2"/>
</dbReference>
<evidence type="ECO:0000313" key="3">
    <source>
        <dbReference type="EMBL" id="KAA1142480.1"/>
    </source>
</evidence>
<keyword evidence="3" id="KW-0808">Transferase</keyword>
<dbReference type="EMBL" id="VTZD01000022">
    <property type="protein sequence ID" value="KAA1142480.1"/>
    <property type="molecule type" value="Genomic_DNA"/>
</dbReference>
<dbReference type="RefSeq" id="WP_149607976.1">
    <property type="nucleotide sequence ID" value="NZ_CP176818.1"/>
</dbReference>
<dbReference type="GO" id="GO:0016757">
    <property type="term" value="F:glycosyltransferase activity"/>
    <property type="evidence" value="ECO:0007669"/>
    <property type="project" value="InterPro"/>
</dbReference>
<dbReference type="InterPro" id="IPR001296">
    <property type="entry name" value="Glyco_trans_1"/>
</dbReference>
<dbReference type="Pfam" id="PF13477">
    <property type="entry name" value="Glyco_trans_4_2"/>
    <property type="match status" value="1"/>
</dbReference>
<accession>A0A5B0SX53</accession>
<gene>
    <name evidence="3" type="ORF">D3H66_17565</name>
</gene>
<sequence length="381" mass="42996">MKITLVTNTVSSIFYFRLRLISRLLQDHHQISILIPETESMNPLIVDLKKLGVLVLFYNASRTGINPFTEFLTIISLYKVIKKISPDVVFSFFPKPIVFGSIAAKLAGVKRIVSMFEGLGFCFTKRPEEDGVKKVILRAVQLSLYKIFLRLSDSVLFLNVDDANELIKKHNIKVRHHQVVGGIGVNLETYKLKDLTYKNGPLTFTMVSRLLIDKGIREYVSAAEIVKREYPDTIFQVIGGMDDNLGGISYPEFEKWKSDNNVVFTGVISNVIDILKSSDVFVLPSYREGVPRSSQEALAVGLPIITTDVPGCKETVVDGVNGFLVPPWDSESLSKKMIELIENKKLLIEMGKQSRLLAENRFDEESFCDRVINILINRKCN</sequence>
<dbReference type="PANTHER" id="PTHR12526">
    <property type="entry name" value="GLYCOSYLTRANSFERASE"/>
    <property type="match status" value="1"/>
</dbReference>
<dbReference type="PANTHER" id="PTHR12526:SF638">
    <property type="entry name" value="SPORE COAT PROTEIN SA"/>
    <property type="match status" value="1"/>
</dbReference>
<reference evidence="3 4" key="1">
    <citation type="submission" date="2019-08" db="EMBL/GenBank/DDBJ databases">
        <title>Draft genome sequence of Citrobacter portucalensis strain isolated from green turtle.</title>
        <authorList>
            <person name="Fernandes M.R."/>
            <person name="Sellera F.P."/>
            <person name="Goldeberg D.W."/>
            <person name="Costa D.C."/>
            <person name="Lincopan N."/>
        </authorList>
    </citation>
    <scope>NUCLEOTIDE SEQUENCE [LARGE SCALE GENOMIC DNA]</scope>
    <source>
        <strain evidence="3 4">TV06</strain>
    </source>
</reference>
<dbReference type="InterPro" id="IPR028098">
    <property type="entry name" value="Glyco_trans_4-like_N"/>
</dbReference>
<feature type="domain" description="Glycosyl transferase family 1" evidence="1">
    <location>
        <begin position="198"/>
        <end position="355"/>
    </location>
</feature>
<dbReference type="Pfam" id="PF00534">
    <property type="entry name" value="Glycos_transf_1"/>
    <property type="match status" value="1"/>
</dbReference>
<dbReference type="SUPFAM" id="SSF53756">
    <property type="entry name" value="UDP-Glycosyltransferase/glycogen phosphorylase"/>
    <property type="match status" value="1"/>
</dbReference>